<name>A0AAV4U811_9ARAC</name>
<reference evidence="1 2" key="1">
    <citation type="submission" date="2021-06" db="EMBL/GenBank/DDBJ databases">
        <title>Caerostris darwini draft genome.</title>
        <authorList>
            <person name="Kono N."/>
            <person name="Arakawa K."/>
        </authorList>
    </citation>
    <scope>NUCLEOTIDE SEQUENCE [LARGE SCALE GENOMIC DNA]</scope>
</reference>
<protein>
    <submittedName>
        <fullName evidence="1">Uncharacterized protein</fullName>
    </submittedName>
</protein>
<evidence type="ECO:0000313" key="1">
    <source>
        <dbReference type="EMBL" id="GIY53906.1"/>
    </source>
</evidence>
<accession>A0AAV4U811</accession>
<evidence type="ECO:0000313" key="2">
    <source>
        <dbReference type="Proteomes" id="UP001054837"/>
    </source>
</evidence>
<feature type="non-terminal residue" evidence="1">
    <location>
        <position position="1"/>
    </location>
</feature>
<dbReference type="Proteomes" id="UP001054837">
    <property type="component" value="Unassembled WGS sequence"/>
</dbReference>
<comment type="caution">
    <text evidence="1">The sequence shown here is derived from an EMBL/GenBank/DDBJ whole genome shotgun (WGS) entry which is preliminary data.</text>
</comment>
<sequence>VHPKASTPFPRISNCPNTDSVVTAAGYYGSRTSRYKPRIFLSFGQMKINDTLILSAGTPQRATGRP</sequence>
<gene>
    <name evidence="1" type="ORF">CDAR_87181</name>
</gene>
<dbReference type="AlphaFoldDB" id="A0AAV4U811"/>
<dbReference type="EMBL" id="BPLQ01010834">
    <property type="protein sequence ID" value="GIY53906.1"/>
    <property type="molecule type" value="Genomic_DNA"/>
</dbReference>
<organism evidence="1 2">
    <name type="scientific">Caerostris darwini</name>
    <dbReference type="NCBI Taxonomy" id="1538125"/>
    <lineage>
        <taxon>Eukaryota</taxon>
        <taxon>Metazoa</taxon>
        <taxon>Ecdysozoa</taxon>
        <taxon>Arthropoda</taxon>
        <taxon>Chelicerata</taxon>
        <taxon>Arachnida</taxon>
        <taxon>Araneae</taxon>
        <taxon>Araneomorphae</taxon>
        <taxon>Entelegynae</taxon>
        <taxon>Araneoidea</taxon>
        <taxon>Araneidae</taxon>
        <taxon>Caerostris</taxon>
    </lineage>
</organism>
<proteinExistence type="predicted"/>
<keyword evidence="2" id="KW-1185">Reference proteome</keyword>